<comment type="similarity">
    <text evidence="1">Belongs to the Fmt family.</text>
</comment>
<dbReference type="Pfam" id="PF00551">
    <property type="entry name" value="Formyl_trans_N"/>
    <property type="match status" value="1"/>
</dbReference>
<evidence type="ECO:0000259" key="6">
    <source>
        <dbReference type="Pfam" id="PF02911"/>
    </source>
</evidence>
<feature type="domain" description="Formyl transferase C-terminal" evidence="6">
    <location>
        <begin position="206"/>
        <end position="302"/>
    </location>
</feature>
<evidence type="ECO:0000256" key="1">
    <source>
        <dbReference type="ARBA" id="ARBA00010699"/>
    </source>
</evidence>
<dbReference type="InterPro" id="IPR002376">
    <property type="entry name" value="Formyl_transf_N"/>
</dbReference>
<organism evidence="7 8">
    <name type="scientific">SAR86 cluster bacterium</name>
    <dbReference type="NCBI Taxonomy" id="2030880"/>
    <lineage>
        <taxon>Bacteria</taxon>
        <taxon>Pseudomonadati</taxon>
        <taxon>Pseudomonadota</taxon>
        <taxon>Gammaproteobacteria</taxon>
        <taxon>SAR86 cluster</taxon>
    </lineage>
</organism>
<sequence>MPQTKIKLGFAGTPNLALEHFNELCSSKRNDIKFVITQTSKPLGRGLVAEQSLFADNKVNAPVFQPHSLDDQSFMSTIKQFDIDLLVVVAYGKIIPDWMLNYPLHGCMNVHFSLLPKWRGASPMQRAIQNGDKETGVSFMKLVSQMDAGPIYKQIIKPLNGKDIFQTETMLIKESISNLNKVISNIVNGTLLPVPQNESAVSYAGKITKSDGVIDLNMSGKSIINQFNAFKRWPHSSINVKGELVKVLDIEIIPDINGSTGCVSNFDQKSLDVFCSDGLIKIKSLQFPGKKPIDSNDLFNSKRDIIYPGEMLA</sequence>
<dbReference type="Gene3D" id="3.40.50.12230">
    <property type="match status" value="1"/>
</dbReference>
<dbReference type="Pfam" id="PF02911">
    <property type="entry name" value="Formyl_trans_C"/>
    <property type="match status" value="1"/>
</dbReference>
<feature type="domain" description="Formyl transferase N-terminal" evidence="5">
    <location>
        <begin position="12"/>
        <end position="154"/>
    </location>
</feature>
<accession>A0A368BPK2</accession>
<dbReference type="CDD" id="cd08704">
    <property type="entry name" value="Met_tRNA_FMT_C"/>
    <property type="match status" value="1"/>
</dbReference>
<evidence type="ECO:0000313" key="7">
    <source>
        <dbReference type="EMBL" id="RCL39248.1"/>
    </source>
</evidence>
<dbReference type="InterPro" id="IPR011034">
    <property type="entry name" value="Formyl_transferase-like_C_sf"/>
</dbReference>
<comment type="caution">
    <text evidence="7">The sequence shown here is derived from an EMBL/GenBank/DDBJ whole genome shotgun (WGS) entry which is preliminary data.</text>
</comment>
<dbReference type="PANTHER" id="PTHR11138">
    <property type="entry name" value="METHIONYL-TRNA FORMYLTRANSFERASE"/>
    <property type="match status" value="1"/>
</dbReference>
<evidence type="ECO:0000256" key="2">
    <source>
        <dbReference type="ARBA" id="ARBA00012261"/>
    </source>
</evidence>
<dbReference type="InterPro" id="IPR005793">
    <property type="entry name" value="Formyl_trans_C"/>
</dbReference>
<dbReference type="GO" id="GO:0005829">
    <property type="term" value="C:cytosol"/>
    <property type="evidence" value="ECO:0007669"/>
    <property type="project" value="TreeGrafter"/>
</dbReference>
<gene>
    <name evidence="7" type="primary">fmt</name>
    <name evidence="7" type="ORF">DBW97_00545</name>
</gene>
<protein>
    <recommendedName>
        <fullName evidence="2">methionyl-tRNA formyltransferase</fullName>
        <ecNumber evidence="2">2.1.2.9</ecNumber>
    </recommendedName>
</protein>
<dbReference type="SUPFAM" id="SSF53328">
    <property type="entry name" value="Formyltransferase"/>
    <property type="match status" value="1"/>
</dbReference>
<name>A0A368BPK2_9GAMM</name>
<evidence type="ECO:0000259" key="5">
    <source>
        <dbReference type="Pfam" id="PF00551"/>
    </source>
</evidence>
<dbReference type="SUPFAM" id="SSF50486">
    <property type="entry name" value="FMT C-terminal domain-like"/>
    <property type="match status" value="1"/>
</dbReference>
<dbReference type="EC" id="2.1.2.9" evidence="2"/>
<dbReference type="InterPro" id="IPR036477">
    <property type="entry name" value="Formyl_transf_N_sf"/>
</dbReference>
<dbReference type="GO" id="GO:0004479">
    <property type="term" value="F:methionyl-tRNA formyltransferase activity"/>
    <property type="evidence" value="ECO:0007669"/>
    <property type="project" value="UniProtKB-EC"/>
</dbReference>
<keyword evidence="4" id="KW-0648">Protein biosynthesis</keyword>
<evidence type="ECO:0000256" key="4">
    <source>
        <dbReference type="ARBA" id="ARBA00022917"/>
    </source>
</evidence>
<evidence type="ECO:0000313" key="8">
    <source>
        <dbReference type="Proteomes" id="UP000252147"/>
    </source>
</evidence>
<dbReference type="AlphaFoldDB" id="A0A368BPK2"/>
<keyword evidence="3 7" id="KW-0808">Transferase</keyword>
<reference evidence="7 8" key="1">
    <citation type="journal article" date="2018" name="Microbiome">
        <title>Fine metagenomic profile of the Mediterranean stratified and mixed water columns revealed by assembly and recruitment.</title>
        <authorList>
            <person name="Haro-Moreno J.M."/>
            <person name="Lopez-Perez M."/>
            <person name="De La Torre J.R."/>
            <person name="Picazo A."/>
            <person name="Camacho A."/>
            <person name="Rodriguez-Valera F."/>
        </authorList>
    </citation>
    <scope>NUCLEOTIDE SEQUENCE [LARGE SCALE GENOMIC DNA]</scope>
    <source>
        <strain evidence="7">MED-G83</strain>
    </source>
</reference>
<dbReference type="EMBL" id="QOPD01000001">
    <property type="protein sequence ID" value="RCL39248.1"/>
    <property type="molecule type" value="Genomic_DNA"/>
</dbReference>
<dbReference type="CDD" id="cd08646">
    <property type="entry name" value="FMT_core_Met-tRNA-FMT_N"/>
    <property type="match status" value="1"/>
</dbReference>
<dbReference type="PANTHER" id="PTHR11138:SF5">
    <property type="entry name" value="METHIONYL-TRNA FORMYLTRANSFERASE, MITOCHONDRIAL"/>
    <property type="match status" value="1"/>
</dbReference>
<evidence type="ECO:0000256" key="3">
    <source>
        <dbReference type="ARBA" id="ARBA00022679"/>
    </source>
</evidence>
<dbReference type="Proteomes" id="UP000252147">
    <property type="component" value="Unassembled WGS sequence"/>
</dbReference>
<dbReference type="InterPro" id="IPR005794">
    <property type="entry name" value="Fmt"/>
</dbReference>
<dbReference type="InterPro" id="IPR044135">
    <property type="entry name" value="Met-tRNA-FMT_C"/>
</dbReference>
<dbReference type="InterPro" id="IPR041711">
    <property type="entry name" value="Met-tRNA-FMT_N"/>
</dbReference>
<dbReference type="NCBIfam" id="TIGR00460">
    <property type="entry name" value="fmt"/>
    <property type="match status" value="1"/>
</dbReference>
<proteinExistence type="inferred from homology"/>